<keyword evidence="4" id="KW-1185">Reference proteome</keyword>
<name>A0ABP9BU75_9MICC</name>
<protein>
    <recommendedName>
        <fullName evidence="2">Peptidase C51 domain-containing protein</fullName>
    </recommendedName>
</protein>
<dbReference type="InterPro" id="IPR007921">
    <property type="entry name" value="CHAP_dom"/>
</dbReference>
<dbReference type="EMBL" id="BAABKP010000004">
    <property type="protein sequence ID" value="GAA4798709.1"/>
    <property type="molecule type" value="Genomic_DNA"/>
</dbReference>
<evidence type="ECO:0000313" key="4">
    <source>
        <dbReference type="Proteomes" id="UP001500187"/>
    </source>
</evidence>
<evidence type="ECO:0000256" key="1">
    <source>
        <dbReference type="SAM" id="MobiDB-lite"/>
    </source>
</evidence>
<proteinExistence type="predicted"/>
<gene>
    <name evidence="3" type="ORF">GCM10023352_18130</name>
</gene>
<dbReference type="PROSITE" id="PS50911">
    <property type="entry name" value="CHAP"/>
    <property type="match status" value="1"/>
</dbReference>
<organism evidence="3 4">
    <name type="scientific">Rothia endophytica</name>
    <dbReference type="NCBI Taxonomy" id="1324766"/>
    <lineage>
        <taxon>Bacteria</taxon>
        <taxon>Bacillati</taxon>
        <taxon>Actinomycetota</taxon>
        <taxon>Actinomycetes</taxon>
        <taxon>Micrococcales</taxon>
        <taxon>Micrococcaceae</taxon>
        <taxon>Rothia</taxon>
    </lineage>
</organism>
<dbReference type="Gene3D" id="3.90.1720.10">
    <property type="entry name" value="endopeptidase domain like (from Nostoc punctiforme)"/>
    <property type="match status" value="1"/>
</dbReference>
<accession>A0ABP9BU75</accession>
<dbReference type="SUPFAM" id="SSF54001">
    <property type="entry name" value="Cysteine proteinases"/>
    <property type="match status" value="1"/>
</dbReference>
<dbReference type="InterPro" id="IPR038765">
    <property type="entry name" value="Papain-like_cys_pep_sf"/>
</dbReference>
<evidence type="ECO:0000259" key="2">
    <source>
        <dbReference type="PROSITE" id="PS50911"/>
    </source>
</evidence>
<feature type="domain" description="Peptidase C51" evidence="2">
    <location>
        <begin position="240"/>
        <end position="385"/>
    </location>
</feature>
<feature type="region of interest" description="Disordered" evidence="1">
    <location>
        <begin position="366"/>
        <end position="392"/>
    </location>
</feature>
<feature type="region of interest" description="Disordered" evidence="1">
    <location>
        <begin position="201"/>
        <end position="236"/>
    </location>
</feature>
<evidence type="ECO:0000313" key="3">
    <source>
        <dbReference type="EMBL" id="GAA4798709.1"/>
    </source>
</evidence>
<comment type="caution">
    <text evidence="3">The sequence shown here is derived from an EMBL/GenBank/DDBJ whole genome shotgun (WGS) entry which is preliminary data.</text>
</comment>
<dbReference type="Proteomes" id="UP001500187">
    <property type="component" value="Unassembled WGS sequence"/>
</dbReference>
<sequence length="392" mass="41732">MPLLLIMALFLGALILLGSITGGVTGGGTTTNVSACRPTTGGSGEDSNLRGSAEFRAHQIENAKLIDEGVAELGYSGKTSRLIIIAAFGESTLENIGYGDDIHGVRNPDGSLTSSIGVLQQQEWWGTREERMNPKIAAQLFILGAKRQGGGLADVAGWENLPESHAINRVQKNSNPDHYTSSISYADAIIAEAGIDVEREGKTRSDNAQDAAESTPANADSCKGNPGGNADANNTYPWGEYGDGGVVTPPNSWAPDPMGFFYGECTSYAMWKVNEYLGGDINNLKYTNGSGSRLGNGYQWREGWQARGWKVSTTPTANSVAWWGANGASGIGEYGHVAWIDSVAEDGSFIISEYNNNYLAPPGHKYSKRDPISMDDPSAPNAFLIPPDPSDK</sequence>
<dbReference type="Pfam" id="PF05257">
    <property type="entry name" value="CHAP"/>
    <property type="match status" value="1"/>
</dbReference>
<feature type="region of interest" description="Disordered" evidence="1">
    <location>
        <begin position="28"/>
        <end position="48"/>
    </location>
</feature>
<reference evidence="4" key="1">
    <citation type="journal article" date="2019" name="Int. J. Syst. Evol. Microbiol.">
        <title>The Global Catalogue of Microorganisms (GCM) 10K type strain sequencing project: providing services to taxonomists for standard genome sequencing and annotation.</title>
        <authorList>
            <consortium name="The Broad Institute Genomics Platform"/>
            <consortium name="The Broad Institute Genome Sequencing Center for Infectious Disease"/>
            <person name="Wu L."/>
            <person name="Ma J."/>
        </authorList>
    </citation>
    <scope>NUCLEOTIDE SEQUENCE [LARGE SCALE GENOMIC DNA]</scope>
    <source>
        <strain evidence="4">JCM 18541</strain>
    </source>
</reference>